<organism evidence="2 3">
    <name type="scientific">Adhaeribacter terreus</name>
    <dbReference type="NCBI Taxonomy" id="529703"/>
    <lineage>
        <taxon>Bacteria</taxon>
        <taxon>Pseudomonadati</taxon>
        <taxon>Bacteroidota</taxon>
        <taxon>Cytophagia</taxon>
        <taxon>Cytophagales</taxon>
        <taxon>Hymenobacteraceae</taxon>
        <taxon>Adhaeribacter</taxon>
    </lineage>
</organism>
<evidence type="ECO:0000313" key="2">
    <source>
        <dbReference type="EMBL" id="MFC5270057.1"/>
    </source>
</evidence>
<gene>
    <name evidence="2" type="ORF">ACFPIB_05510</name>
</gene>
<keyword evidence="1" id="KW-0175">Coiled coil</keyword>
<protein>
    <recommendedName>
        <fullName evidence="4">Outer membrane beta-barrel protein</fullName>
    </recommendedName>
</protein>
<reference evidence="3" key="1">
    <citation type="journal article" date="2019" name="Int. J. Syst. Evol. Microbiol.">
        <title>The Global Catalogue of Microorganisms (GCM) 10K type strain sequencing project: providing services to taxonomists for standard genome sequencing and annotation.</title>
        <authorList>
            <consortium name="The Broad Institute Genomics Platform"/>
            <consortium name="The Broad Institute Genome Sequencing Center for Infectious Disease"/>
            <person name="Wu L."/>
            <person name="Ma J."/>
        </authorList>
    </citation>
    <scope>NUCLEOTIDE SEQUENCE [LARGE SCALE GENOMIC DNA]</scope>
    <source>
        <strain evidence="3">KACC 12602</strain>
    </source>
</reference>
<evidence type="ECO:0008006" key="4">
    <source>
        <dbReference type="Google" id="ProtNLM"/>
    </source>
</evidence>
<dbReference type="Proteomes" id="UP001596161">
    <property type="component" value="Unassembled WGS sequence"/>
</dbReference>
<dbReference type="RefSeq" id="WP_378016434.1">
    <property type="nucleotide sequence ID" value="NZ_JBHSKT010000003.1"/>
</dbReference>
<sequence>MAKYSQVLKIVFWFWFLFIGSEIKVFAQNYNSQKRATVYATHFPESKAKINKFIRQHSIRIQKKEEMAERISAEFVMPENNLAALDSLIPSLGWVVENALTSQDFQQHIRQIKINLQDEAEEQNRLQEQLRQAALEAAQKQQLQSRLENSLHNRKRLQQELRNYEDYDSLVFVAINIYDEITYPTGNRKIAFVNMPGIEYSLLFPENPKTGTSNDLYQGYLIKYLFTRGKSYLDLGVYKAVDNNRADSTLINELFLINFGQDFYPRHFGRGKRKYLNLYTCYQIGGFIINRNNDKHNTFNPNLNIGLGVEIFKSKHILIDNKVSYFLPLNELNRNLRSLSYNASLNFVF</sequence>
<comment type="caution">
    <text evidence="2">The sequence shown here is derived from an EMBL/GenBank/DDBJ whole genome shotgun (WGS) entry which is preliminary data.</text>
</comment>
<dbReference type="EMBL" id="JBHSKT010000003">
    <property type="protein sequence ID" value="MFC5270057.1"/>
    <property type="molecule type" value="Genomic_DNA"/>
</dbReference>
<accession>A0ABW0E6P7</accession>
<keyword evidence="3" id="KW-1185">Reference proteome</keyword>
<evidence type="ECO:0000313" key="3">
    <source>
        <dbReference type="Proteomes" id="UP001596161"/>
    </source>
</evidence>
<proteinExistence type="predicted"/>
<feature type="coiled-coil region" evidence="1">
    <location>
        <begin position="109"/>
        <end position="167"/>
    </location>
</feature>
<name>A0ABW0E6P7_9BACT</name>
<evidence type="ECO:0000256" key="1">
    <source>
        <dbReference type="SAM" id="Coils"/>
    </source>
</evidence>